<feature type="region of interest" description="Disordered" evidence="1">
    <location>
        <begin position="24"/>
        <end position="49"/>
    </location>
</feature>
<evidence type="ECO:0000256" key="1">
    <source>
        <dbReference type="SAM" id="MobiDB-lite"/>
    </source>
</evidence>
<dbReference type="PANTHER" id="PTHR45125:SF51">
    <property type="entry name" value="F21J9.4-RELATED"/>
    <property type="match status" value="1"/>
</dbReference>
<protein>
    <recommendedName>
        <fullName evidence="4">No apical meristem-associated C-terminal domain-containing protein</fullName>
    </recommendedName>
</protein>
<organism evidence="2 3">
    <name type="scientific">Acorus gramineus</name>
    <name type="common">Dwarf sweet flag</name>
    <dbReference type="NCBI Taxonomy" id="55184"/>
    <lineage>
        <taxon>Eukaryota</taxon>
        <taxon>Viridiplantae</taxon>
        <taxon>Streptophyta</taxon>
        <taxon>Embryophyta</taxon>
        <taxon>Tracheophyta</taxon>
        <taxon>Spermatophyta</taxon>
        <taxon>Magnoliopsida</taxon>
        <taxon>Liliopsida</taxon>
        <taxon>Acoraceae</taxon>
        <taxon>Acorus</taxon>
    </lineage>
</organism>
<reference evidence="2" key="1">
    <citation type="journal article" date="2023" name="Nat. Commun.">
        <title>Diploid and tetraploid genomes of Acorus and the evolution of monocots.</title>
        <authorList>
            <person name="Ma L."/>
            <person name="Liu K.W."/>
            <person name="Li Z."/>
            <person name="Hsiao Y.Y."/>
            <person name="Qi Y."/>
            <person name="Fu T."/>
            <person name="Tang G.D."/>
            <person name="Zhang D."/>
            <person name="Sun W.H."/>
            <person name="Liu D.K."/>
            <person name="Li Y."/>
            <person name="Chen G.Z."/>
            <person name="Liu X.D."/>
            <person name="Liao X.Y."/>
            <person name="Jiang Y.T."/>
            <person name="Yu X."/>
            <person name="Hao Y."/>
            <person name="Huang J."/>
            <person name="Zhao X.W."/>
            <person name="Ke S."/>
            <person name="Chen Y.Y."/>
            <person name="Wu W.L."/>
            <person name="Hsu J.L."/>
            <person name="Lin Y.F."/>
            <person name="Huang M.D."/>
            <person name="Li C.Y."/>
            <person name="Huang L."/>
            <person name="Wang Z.W."/>
            <person name="Zhao X."/>
            <person name="Zhong W.Y."/>
            <person name="Peng D.H."/>
            <person name="Ahmad S."/>
            <person name="Lan S."/>
            <person name="Zhang J.S."/>
            <person name="Tsai W.C."/>
            <person name="Van de Peer Y."/>
            <person name="Liu Z.J."/>
        </authorList>
    </citation>
    <scope>NUCLEOTIDE SEQUENCE</scope>
    <source>
        <strain evidence="2">SCP</strain>
    </source>
</reference>
<reference evidence="2" key="2">
    <citation type="submission" date="2023-06" db="EMBL/GenBank/DDBJ databases">
        <authorList>
            <person name="Ma L."/>
            <person name="Liu K.-W."/>
            <person name="Li Z."/>
            <person name="Hsiao Y.-Y."/>
            <person name="Qi Y."/>
            <person name="Fu T."/>
            <person name="Tang G."/>
            <person name="Zhang D."/>
            <person name="Sun W.-H."/>
            <person name="Liu D.-K."/>
            <person name="Li Y."/>
            <person name="Chen G.-Z."/>
            <person name="Liu X.-D."/>
            <person name="Liao X.-Y."/>
            <person name="Jiang Y.-T."/>
            <person name="Yu X."/>
            <person name="Hao Y."/>
            <person name="Huang J."/>
            <person name="Zhao X.-W."/>
            <person name="Ke S."/>
            <person name="Chen Y.-Y."/>
            <person name="Wu W.-L."/>
            <person name="Hsu J.-L."/>
            <person name="Lin Y.-F."/>
            <person name="Huang M.-D."/>
            <person name="Li C.-Y."/>
            <person name="Huang L."/>
            <person name="Wang Z.-W."/>
            <person name="Zhao X."/>
            <person name="Zhong W.-Y."/>
            <person name="Peng D.-H."/>
            <person name="Ahmad S."/>
            <person name="Lan S."/>
            <person name="Zhang J.-S."/>
            <person name="Tsai W.-C."/>
            <person name="Van De Peer Y."/>
            <person name="Liu Z.-J."/>
        </authorList>
    </citation>
    <scope>NUCLEOTIDE SEQUENCE</scope>
    <source>
        <strain evidence="2">SCP</strain>
        <tissue evidence="2">Leaves</tissue>
    </source>
</reference>
<dbReference type="AlphaFoldDB" id="A0AAV9BK50"/>
<dbReference type="EMBL" id="JAUJYN010000003">
    <property type="protein sequence ID" value="KAK1276706.1"/>
    <property type="molecule type" value="Genomic_DNA"/>
</dbReference>
<name>A0AAV9BK50_ACOGR</name>
<sequence length="187" mass="22226">MDSHGNAFYNDLLNNEYSFDLSGEYSTQPSRSSQIRVEEESTQKKNTRAKKISVEEDMMLISAWLNISIDAVYGTEQKNHTYWKRVHSYYQQYKQFKSERIAKSLMYRWSSIQLAVGKFHGYFMQIEARQQSGINEHDKVIKKEKLRLKEIKEEERIMAIDTSNMHSLQADYYKALQMQIIAKRMQQ</sequence>
<gene>
    <name evidence="2" type="ORF">QJS04_geneDACA001874</name>
</gene>
<evidence type="ECO:0008006" key="4">
    <source>
        <dbReference type="Google" id="ProtNLM"/>
    </source>
</evidence>
<proteinExistence type="predicted"/>
<dbReference type="PANTHER" id="PTHR45125">
    <property type="entry name" value="F21J9.4-RELATED"/>
    <property type="match status" value="1"/>
</dbReference>
<keyword evidence="3" id="KW-1185">Reference proteome</keyword>
<feature type="compositionally biased region" description="Polar residues" evidence="1">
    <location>
        <begin position="24"/>
        <end position="35"/>
    </location>
</feature>
<comment type="caution">
    <text evidence="2">The sequence shown here is derived from an EMBL/GenBank/DDBJ whole genome shotgun (WGS) entry which is preliminary data.</text>
</comment>
<dbReference type="Proteomes" id="UP001179952">
    <property type="component" value="Unassembled WGS sequence"/>
</dbReference>
<evidence type="ECO:0000313" key="3">
    <source>
        <dbReference type="Proteomes" id="UP001179952"/>
    </source>
</evidence>
<accession>A0AAV9BK50</accession>
<evidence type="ECO:0000313" key="2">
    <source>
        <dbReference type="EMBL" id="KAK1276706.1"/>
    </source>
</evidence>